<keyword evidence="1" id="KW-0472">Membrane</keyword>
<keyword evidence="3" id="KW-1185">Reference proteome</keyword>
<protein>
    <recommendedName>
        <fullName evidence="4">Transmembrane protein</fullName>
    </recommendedName>
</protein>
<evidence type="ECO:0000256" key="1">
    <source>
        <dbReference type="SAM" id="Phobius"/>
    </source>
</evidence>
<evidence type="ECO:0008006" key="4">
    <source>
        <dbReference type="Google" id="ProtNLM"/>
    </source>
</evidence>
<dbReference type="CDD" id="cd22209">
    <property type="entry name" value="EMC10"/>
    <property type="match status" value="1"/>
</dbReference>
<comment type="caution">
    <text evidence="2">The sequence shown here is derived from an EMBL/GenBank/DDBJ whole genome shotgun (WGS) entry which is preliminary data.</text>
</comment>
<sequence>MLSLWKQRSILVSLVGFIVWFLSIFDPVYGLEELVLQVEHSLDMGNTWFPRGQVHLSLEQQVNTIQVPFTETDSLKHLIDERQRYFIRISNVLSSTSSSSQNPWLVTSYRACRLVELNFREVVLIYLDAEHKVIGLGAGYSLHNGVCNHTGDVSIQELVGYWYIKTPHFPKILGPQKKETVQEEEESFKKGWWLWIFLLGLLLNVLLGWIRMQHKLHPTGSGSNVASSSKEKRNCLALHCGKIGSLDEEQSTKSCLAVMSKSDSEMNGLYYVCHNCRRRLPKVNWQYVKQEGLVFCSGDCSLSFELGVKQRKSFCKTTEKRRKWKGLVETQVVEETPKPTWAVSDHCKAKDPKEFTSRSWENALFQLDWIQDTADWY</sequence>
<dbReference type="AlphaFoldDB" id="A0AAV9I6M9"/>
<accession>A0AAV9I6M9</accession>
<dbReference type="EMBL" id="JANCYU010000007">
    <property type="protein sequence ID" value="KAK4522698.1"/>
    <property type="molecule type" value="Genomic_DNA"/>
</dbReference>
<organism evidence="2 3">
    <name type="scientific">Galdieria yellowstonensis</name>
    <dbReference type="NCBI Taxonomy" id="3028027"/>
    <lineage>
        <taxon>Eukaryota</taxon>
        <taxon>Rhodophyta</taxon>
        <taxon>Bangiophyceae</taxon>
        <taxon>Galdieriales</taxon>
        <taxon>Galdieriaceae</taxon>
        <taxon>Galdieria</taxon>
    </lineage>
</organism>
<dbReference type="Proteomes" id="UP001300502">
    <property type="component" value="Unassembled WGS sequence"/>
</dbReference>
<name>A0AAV9I6M9_9RHOD</name>
<feature type="transmembrane region" description="Helical" evidence="1">
    <location>
        <begin position="192"/>
        <end position="210"/>
    </location>
</feature>
<proteinExistence type="predicted"/>
<evidence type="ECO:0000313" key="2">
    <source>
        <dbReference type="EMBL" id="KAK4522698.1"/>
    </source>
</evidence>
<keyword evidence="1" id="KW-1133">Transmembrane helix</keyword>
<reference evidence="2 3" key="1">
    <citation type="submission" date="2022-07" db="EMBL/GenBank/DDBJ databases">
        <title>Genome-wide signatures of adaptation to extreme environments.</title>
        <authorList>
            <person name="Cho C.H."/>
            <person name="Yoon H.S."/>
        </authorList>
    </citation>
    <scope>NUCLEOTIDE SEQUENCE [LARGE SCALE GENOMIC DNA]</scope>
    <source>
        <strain evidence="2 3">108.79 E11</strain>
    </source>
</reference>
<gene>
    <name evidence="2" type="ORF">GAYE_PCTG14G0588</name>
</gene>
<keyword evidence="1" id="KW-0812">Transmembrane</keyword>
<evidence type="ECO:0000313" key="3">
    <source>
        <dbReference type="Proteomes" id="UP001300502"/>
    </source>
</evidence>